<accession>A2DE39</accession>
<evidence type="ECO:0000259" key="2">
    <source>
        <dbReference type="PROSITE" id="PS51293"/>
    </source>
</evidence>
<dbReference type="Proteomes" id="UP000001542">
    <property type="component" value="Unassembled WGS sequence"/>
</dbReference>
<dbReference type="InterPro" id="IPR050560">
    <property type="entry name" value="MYB_TF"/>
</dbReference>
<dbReference type="PROSITE" id="PS50090">
    <property type="entry name" value="MYB_LIKE"/>
    <property type="match status" value="1"/>
</dbReference>
<dbReference type="PROSITE" id="PS51294">
    <property type="entry name" value="HTH_MYB"/>
    <property type="match status" value="1"/>
</dbReference>
<dbReference type="Gene3D" id="1.10.10.60">
    <property type="entry name" value="Homeodomain-like"/>
    <property type="match status" value="1"/>
</dbReference>
<feature type="domain" description="HTH myb-type" evidence="3">
    <location>
        <begin position="59"/>
        <end position="109"/>
    </location>
</feature>
<dbReference type="EMBL" id="DS113191">
    <property type="protein sequence ID" value="EAY21257.1"/>
    <property type="molecule type" value="Genomic_DNA"/>
</dbReference>
<dbReference type="PANTHER" id="PTHR45614:SF25">
    <property type="entry name" value="MYB PROTEIN"/>
    <property type="match status" value="1"/>
</dbReference>
<dbReference type="SMR" id="A2DE39"/>
<sequence>MSKREIHRFSKEEDDKIIAVFKRQKENTKRALDILEKRFRRTHTRRAIFERFKGFLSQNRDEWTKNEDKLILESYKIYGNKWAIIAKFLKNRSGDQVKIRHKQLVRKNDPRYRVEEPAPETPPNTQKQHNEDFWTNVLTNFDIDEDQIKLLFI</sequence>
<dbReference type="GO" id="GO:0006355">
    <property type="term" value="P:regulation of DNA-templated transcription"/>
    <property type="evidence" value="ECO:0000318"/>
    <property type="project" value="GO_Central"/>
</dbReference>
<dbReference type="SMART" id="SM00717">
    <property type="entry name" value="SANT"/>
    <property type="match status" value="2"/>
</dbReference>
<dbReference type="VEuPathDB" id="TrichDB:TVAG_166320"/>
<dbReference type="STRING" id="5722.A2DE39"/>
<dbReference type="InterPro" id="IPR017884">
    <property type="entry name" value="SANT_dom"/>
</dbReference>
<dbReference type="InterPro" id="IPR009057">
    <property type="entry name" value="Homeodomain-like_sf"/>
</dbReference>
<dbReference type="SUPFAM" id="SSF46689">
    <property type="entry name" value="Homeodomain-like"/>
    <property type="match status" value="1"/>
</dbReference>
<dbReference type="GO" id="GO:0000978">
    <property type="term" value="F:RNA polymerase II cis-regulatory region sequence-specific DNA binding"/>
    <property type="evidence" value="ECO:0000318"/>
    <property type="project" value="GO_Central"/>
</dbReference>
<evidence type="ECO:0000313" key="4">
    <source>
        <dbReference type="EMBL" id="EAY21257.1"/>
    </source>
</evidence>
<protein>
    <submittedName>
        <fullName evidence="4">Myb-like DNA-binding domain containing protein</fullName>
    </submittedName>
</protein>
<dbReference type="InParanoid" id="A2DE39"/>
<dbReference type="KEGG" id="tva:5466805"/>
<dbReference type="GO" id="GO:0000981">
    <property type="term" value="F:DNA-binding transcription factor activity, RNA polymerase II-specific"/>
    <property type="evidence" value="ECO:0000318"/>
    <property type="project" value="GO_Central"/>
</dbReference>
<gene>
    <name evidence="4" type="ORF">TVAG_166320</name>
</gene>
<dbReference type="OrthoDB" id="2143914at2759"/>
<proteinExistence type="predicted"/>
<feature type="domain" description="Myb-like" evidence="1">
    <location>
        <begin position="59"/>
        <end position="105"/>
    </location>
</feature>
<evidence type="ECO:0000313" key="5">
    <source>
        <dbReference type="Proteomes" id="UP000001542"/>
    </source>
</evidence>
<keyword evidence="5" id="KW-1185">Reference proteome</keyword>
<reference evidence="4" key="1">
    <citation type="submission" date="2006-10" db="EMBL/GenBank/DDBJ databases">
        <authorList>
            <person name="Amadeo P."/>
            <person name="Zhao Q."/>
            <person name="Wortman J."/>
            <person name="Fraser-Liggett C."/>
            <person name="Carlton J."/>
        </authorList>
    </citation>
    <scope>NUCLEOTIDE SEQUENCE</scope>
    <source>
        <strain evidence="4">G3</strain>
    </source>
</reference>
<dbReference type="VEuPathDB" id="TrichDB:TVAGG3_0174400"/>
<evidence type="ECO:0000259" key="1">
    <source>
        <dbReference type="PROSITE" id="PS50090"/>
    </source>
</evidence>
<organism evidence="4 5">
    <name type="scientific">Trichomonas vaginalis (strain ATCC PRA-98 / G3)</name>
    <dbReference type="NCBI Taxonomy" id="412133"/>
    <lineage>
        <taxon>Eukaryota</taxon>
        <taxon>Metamonada</taxon>
        <taxon>Parabasalia</taxon>
        <taxon>Trichomonadida</taxon>
        <taxon>Trichomonadidae</taxon>
        <taxon>Trichomonas</taxon>
    </lineage>
</organism>
<dbReference type="GO" id="GO:0005634">
    <property type="term" value="C:nucleus"/>
    <property type="evidence" value="ECO:0000318"/>
    <property type="project" value="GO_Central"/>
</dbReference>
<dbReference type="PROSITE" id="PS51293">
    <property type="entry name" value="SANT"/>
    <property type="match status" value="1"/>
</dbReference>
<keyword evidence="4" id="KW-0238">DNA-binding</keyword>
<dbReference type="InterPro" id="IPR017930">
    <property type="entry name" value="Myb_dom"/>
</dbReference>
<dbReference type="InterPro" id="IPR001005">
    <property type="entry name" value="SANT/Myb"/>
</dbReference>
<dbReference type="Pfam" id="PF00249">
    <property type="entry name" value="Myb_DNA-binding"/>
    <property type="match status" value="1"/>
</dbReference>
<dbReference type="CDD" id="cd00167">
    <property type="entry name" value="SANT"/>
    <property type="match status" value="1"/>
</dbReference>
<feature type="domain" description="SANT" evidence="2">
    <location>
        <begin position="58"/>
        <end position="109"/>
    </location>
</feature>
<reference evidence="4" key="2">
    <citation type="journal article" date="2007" name="Science">
        <title>Draft genome sequence of the sexually transmitted pathogen Trichomonas vaginalis.</title>
        <authorList>
            <person name="Carlton J.M."/>
            <person name="Hirt R.P."/>
            <person name="Silva J.C."/>
            <person name="Delcher A.L."/>
            <person name="Schatz M."/>
            <person name="Zhao Q."/>
            <person name="Wortman J.R."/>
            <person name="Bidwell S.L."/>
            <person name="Alsmark U.C.M."/>
            <person name="Besteiro S."/>
            <person name="Sicheritz-Ponten T."/>
            <person name="Noel C.J."/>
            <person name="Dacks J.B."/>
            <person name="Foster P.G."/>
            <person name="Simillion C."/>
            <person name="Van de Peer Y."/>
            <person name="Miranda-Saavedra D."/>
            <person name="Barton G.J."/>
            <person name="Westrop G.D."/>
            <person name="Mueller S."/>
            <person name="Dessi D."/>
            <person name="Fiori P.L."/>
            <person name="Ren Q."/>
            <person name="Paulsen I."/>
            <person name="Zhang H."/>
            <person name="Bastida-Corcuera F.D."/>
            <person name="Simoes-Barbosa A."/>
            <person name="Brown M.T."/>
            <person name="Hayes R.D."/>
            <person name="Mukherjee M."/>
            <person name="Okumura C.Y."/>
            <person name="Schneider R."/>
            <person name="Smith A.J."/>
            <person name="Vanacova S."/>
            <person name="Villalvazo M."/>
            <person name="Haas B.J."/>
            <person name="Pertea M."/>
            <person name="Feldblyum T.V."/>
            <person name="Utterback T.R."/>
            <person name="Shu C.L."/>
            <person name="Osoegawa K."/>
            <person name="de Jong P.J."/>
            <person name="Hrdy I."/>
            <person name="Horvathova L."/>
            <person name="Zubacova Z."/>
            <person name="Dolezal P."/>
            <person name="Malik S.B."/>
            <person name="Logsdon J.M. Jr."/>
            <person name="Henze K."/>
            <person name="Gupta A."/>
            <person name="Wang C.C."/>
            <person name="Dunne R.L."/>
            <person name="Upcroft J.A."/>
            <person name="Upcroft P."/>
            <person name="White O."/>
            <person name="Salzberg S.L."/>
            <person name="Tang P."/>
            <person name="Chiu C.-H."/>
            <person name="Lee Y.-S."/>
            <person name="Embley T.M."/>
            <person name="Coombs G.H."/>
            <person name="Mottram J.C."/>
            <person name="Tachezy J."/>
            <person name="Fraser-Liggett C.M."/>
            <person name="Johnson P.J."/>
        </authorList>
    </citation>
    <scope>NUCLEOTIDE SEQUENCE [LARGE SCALE GENOMIC DNA]</scope>
    <source>
        <strain evidence="4">G3</strain>
    </source>
</reference>
<evidence type="ECO:0000259" key="3">
    <source>
        <dbReference type="PROSITE" id="PS51294"/>
    </source>
</evidence>
<dbReference type="RefSeq" id="XP_001582243.1">
    <property type="nucleotide sequence ID" value="XM_001582193.1"/>
</dbReference>
<dbReference type="PANTHER" id="PTHR45614">
    <property type="entry name" value="MYB PROTEIN-RELATED"/>
    <property type="match status" value="1"/>
</dbReference>
<name>A2DE39_TRIV3</name>
<dbReference type="AlphaFoldDB" id="A2DE39"/>